<gene>
    <name evidence="1" type="ORF">CPLU01_10652</name>
</gene>
<evidence type="ECO:0000313" key="2">
    <source>
        <dbReference type="Proteomes" id="UP000654918"/>
    </source>
</evidence>
<keyword evidence="2" id="KW-1185">Reference proteome</keyword>
<evidence type="ECO:0000313" key="1">
    <source>
        <dbReference type="EMBL" id="KAF6824788.1"/>
    </source>
</evidence>
<name>A0A8H6K4X6_9PEZI</name>
<reference evidence="1" key="1">
    <citation type="journal article" date="2020" name="Phytopathology">
        <title>Genome Sequence Resources of Colletotrichum truncatum, C. plurivorum, C. musicola, and C. sojae: Four Species Pathogenic to Soybean (Glycine max).</title>
        <authorList>
            <person name="Rogerio F."/>
            <person name="Boufleur T.R."/>
            <person name="Ciampi-Guillardi M."/>
            <person name="Sukno S.A."/>
            <person name="Thon M.R."/>
            <person name="Massola Junior N.S."/>
            <person name="Baroncelli R."/>
        </authorList>
    </citation>
    <scope>NUCLEOTIDE SEQUENCE</scope>
    <source>
        <strain evidence="1">LFN00145</strain>
    </source>
</reference>
<proteinExistence type="predicted"/>
<protein>
    <submittedName>
        <fullName evidence="1">Uncharacterized protein</fullName>
    </submittedName>
</protein>
<sequence>MSIVGQGEQILAAATCSFTPPTPDSPGSAGTVPSLLPDIYAQRVRKWSPKPHSREVEAPDASERAVFQNREQKVLKEVTDDEQKDKASCHTTATCVLCIGAAGAAGTGVVASCTATALGEEALTAAPSGGLTTWVVIAQWVACVSKPVAAFLVATAVCLKSTGGH</sequence>
<dbReference type="Proteomes" id="UP000654918">
    <property type="component" value="Unassembled WGS sequence"/>
</dbReference>
<organism evidence="1 2">
    <name type="scientific">Colletotrichum plurivorum</name>
    <dbReference type="NCBI Taxonomy" id="2175906"/>
    <lineage>
        <taxon>Eukaryota</taxon>
        <taxon>Fungi</taxon>
        <taxon>Dikarya</taxon>
        <taxon>Ascomycota</taxon>
        <taxon>Pezizomycotina</taxon>
        <taxon>Sordariomycetes</taxon>
        <taxon>Hypocreomycetidae</taxon>
        <taxon>Glomerellales</taxon>
        <taxon>Glomerellaceae</taxon>
        <taxon>Colletotrichum</taxon>
        <taxon>Colletotrichum orchidearum species complex</taxon>
    </lineage>
</organism>
<dbReference type="AlphaFoldDB" id="A0A8H6K4X6"/>
<accession>A0A8H6K4X6</accession>
<dbReference type="EMBL" id="WIGO01000186">
    <property type="protein sequence ID" value="KAF6824788.1"/>
    <property type="molecule type" value="Genomic_DNA"/>
</dbReference>
<comment type="caution">
    <text evidence="1">The sequence shown here is derived from an EMBL/GenBank/DDBJ whole genome shotgun (WGS) entry which is preliminary data.</text>
</comment>